<dbReference type="Ensembl" id="ENSSGRT00000099862.1">
    <property type="protein sequence ID" value="ENSSGRP00000093839.1"/>
    <property type="gene ID" value="ENSSGRG00000046225.1"/>
</dbReference>
<keyword evidence="11 18" id="KW-1133">Transmembrane helix</keyword>
<comment type="subcellular location">
    <subcellularLocation>
        <location evidence="2">Cell junction</location>
        <location evidence="2">Adherens junction</location>
    </subcellularLocation>
    <subcellularLocation>
        <location evidence="1 16">Cell membrane</location>
        <topology evidence="1 16">Single-pass type I membrane protein</topology>
    </subcellularLocation>
</comment>
<evidence type="ECO:0000256" key="1">
    <source>
        <dbReference type="ARBA" id="ARBA00004251"/>
    </source>
</evidence>
<dbReference type="GO" id="GO:0042074">
    <property type="term" value="P:cell migration involved in gastrulation"/>
    <property type="evidence" value="ECO:0007669"/>
    <property type="project" value="UniProtKB-ARBA"/>
</dbReference>
<dbReference type="GO" id="GO:0005912">
    <property type="term" value="C:adherens junction"/>
    <property type="evidence" value="ECO:0007669"/>
    <property type="project" value="UniProtKB-SubCell"/>
</dbReference>
<feature type="domain" description="Cadherin" evidence="19">
    <location>
        <begin position="447"/>
        <end position="554"/>
    </location>
</feature>
<dbReference type="Pfam" id="PF00028">
    <property type="entry name" value="Cadherin"/>
    <property type="match status" value="4"/>
</dbReference>
<evidence type="ECO:0000256" key="13">
    <source>
        <dbReference type="ARBA" id="ARBA00023180"/>
    </source>
</evidence>
<dbReference type="GO" id="GO:0008013">
    <property type="term" value="F:beta-catenin binding"/>
    <property type="evidence" value="ECO:0007669"/>
    <property type="project" value="TreeGrafter"/>
</dbReference>
<dbReference type="PANTHER" id="PTHR24027:SF81">
    <property type="entry name" value="CADHERIN-4"/>
    <property type="match status" value="1"/>
</dbReference>
<keyword evidence="8 15" id="KW-0106">Calcium</keyword>
<evidence type="ECO:0000256" key="8">
    <source>
        <dbReference type="ARBA" id="ARBA00022837"/>
    </source>
</evidence>
<dbReference type="PRINTS" id="PR01820">
    <property type="entry name" value="DESMOCOLLIN"/>
</dbReference>
<dbReference type="GO" id="GO:0007398">
    <property type="term" value="P:ectoderm development"/>
    <property type="evidence" value="ECO:0007669"/>
    <property type="project" value="UniProtKB-ARBA"/>
</dbReference>
<reference evidence="20" key="2">
    <citation type="submission" date="2025-09" db="UniProtKB">
        <authorList>
            <consortium name="Ensembl"/>
        </authorList>
    </citation>
    <scope>IDENTIFICATION</scope>
</reference>
<dbReference type="GO" id="GO:0000902">
    <property type="term" value="P:cell morphogenesis"/>
    <property type="evidence" value="ECO:0007669"/>
    <property type="project" value="TreeGrafter"/>
</dbReference>
<evidence type="ECO:0000256" key="18">
    <source>
        <dbReference type="SAM" id="Phobius"/>
    </source>
</evidence>
<dbReference type="SMART" id="SM00112">
    <property type="entry name" value="CA"/>
    <property type="match status" value="4"/>
</dbReference>
<dbReference type="GO" id="GO:0007156">
    <property type="term" value="P:homophilic cell adhesion via plasma membrane adhesion molecules"/>
    <property type="evidence" value="ECO:0007669"/>
    <property type="project" value="InterPro"/>
</dbReference>
<name>A0A672RYF9_SINGR</name>
<evidence type="ECO:0000256" key="5">
    <source>
        <dbReference type="ARBA" id="ARBA00022723"/>
    </source>
</evidence>
<dbReference type="GO" id="GO:0001841">
    <property type="term" value="P:neural tube formation"/>
    <property type="evidence" value="ECO:0007669"/>
    <property type="project" value="UniProtKB-ARBA"/>
</dbReference>
<dbReference type="GO" id="GO:0044331">
    <property type="term" value="P:cell-cell adhesion mediated by cadherin"/>
    <property type="evidence" value="ECO:0007669"/>
    <property type="project" value="TreeGrafter"/>
</dbReference>
<dbReference type="Proteomes" id="UP000472262">
    <property type="component" value="Unassembled WGS sequence"/>
</dbReference>
<dbReference type="Gene3D" id="4.10.900.10">
    <property type="entry name" value="TCF3-CBD (Catenin binding domain)"/>
    <property type="match status" value="1"/>
</dbReference>
<evidence type="ECO:0000256" key="14">
    <source>
        <dbReference type="ARBA" id="ARBA00041040"/>
    </source>
</evidence>
<keyword evidence="5" id="KW-0479">Metal-binding</keyword>
<evidence type="ECO:0000256" key="15">
    <source>
        <dbReference type="PROSITE-ProRule" id="PRU00043"/>
    </source>
</evidence>
<evidence type="ECO:0000256" key="12">
    <source>
        <dbReference type="ARBA" id="ARBA00023136"/>
    </source>
</evidence>
<keyword evidence="13" id="KW-0325">Glycoprotein</keyword>
<dbReference type="InterPro" id="IPR000233">
    <property type="entry name" value="Cadherin_Y-type_LIR"/>
</dbReference>
<dbReference type="GO" id="GO:0016339">
    <property type="term" value="P:calcium-dependent cell-cell adhesion via plasma membrane cell adhesion molecules"/>
    <property type="evidence" value="ECO:0007669"/>
    <property type="project" value="TreeGrafter"/>
</dbReference>
<proteinExistence type="predicted"/>
<dbReference type="Pfam" id="PF08758">
    <property type="entry name" value="Cadherin_pro"/>
    <property type="match status" value="1"/>
</dbReference>
<dbReference type="GO" id="GO:0030010">
    <property type="term" value="P:establishment of cell polarity"/>
    <property type="evidence" value="ECO:0007669"/>
    <property type="project" value="UniProtKB-ARBA"/>
</dbReference>
<dbReference type="FunFam" id="2.60.40.60:FF:000045">
    <property type="entry name" value="Cadherin 2"/>
    <property type="match status" value="1"/>
</dbReference>
<dbReference type="GO" id="GO:0005737">
    <property type="term" value="C:cytoplasm"/>
    <property type="evidence" value="ECO:0007669"/>
    <property type="project" value="UniProtKB-ARBA"/>
</dbReference>
<dbReference type="InterPro" id="IPR027397">
    <property type="entry name" value="Catenin-bd_sf"/>
</dbReference>
<dbReference type="InterPro" id="IPR002126">
    <property type="entry name" value="Cadherin-like_dom"/>
</dbReference>
<dbReference type="GO" id="GO:0001764">
    <property type="term" value="P:neuron migration"/>
    <property type="evidence" value="ECO:0007669"/>
    <property type="project" value="UniProtKB-ARBA"/>
</dbReference>
<keyword evidence="12 18" id="KW-0472">Membrane</keyword>
<dbReference type="FunFam" id="2.60.40.60:FF:000022">
    <property type="entry name" value="Cadherin 2"/>
    <property type="match status" value="1"/>
</dbReference>
<dbReference type="Pfam" id="PF01049">
    <property type="entry name" value="CADH_Y-type_LIR"/>
    <property type="match status" value="1"/>
</dbReference>
<dbReference type="GO" id="GO:0016342">
    <property type="term" value="C:catenin complex"/>
    <property type="evidence" value="ECO:0007669"/>
    <property type="project" value="TreeGrafter"/>
</dbReference>
<evidence type="ECO:0000256" key="3">
    <source>
        <dbReference type="ARBA" id="ARBA00022475"/>
    </source>
</evidence>
<evidence type="ECO:0000256" key="11">
    <source>
        <dbReference type="ARBA" id="ARBA00022989"/>
    </source>
</evidence>
<keyword evidence="6" id="KW-0732">Signal</keyword>
<evidence type="ECO:0000256" key="9">
    <source>
        <dbReference type="ARBA" id="ARBA00022889"/>
    </source>
</evidence>
<dbReference type="SUPFAM" id="SSF49313">
    <property type="entry name" value="Cadherin-like"/>
    <property type="match status" value="5"/>
</dbReference>
<dbReference type="GO" id="GO:0034332">
    <property type="term" value="P:adherens junction organization"/>
    <property type="evidence" value="ECO:0007669"/>
    <property type="project" value="UniProtKB-ARBA"/>
</dbReference>
<protein>
    <recommendedName>
        <fullName evidence="14">Cadherin-4</fullName>
    </recommendedName>
</protein>
<dbReference type="PROSITE" id="PS50268">
    <property type="entry name" value="CADHERIN_2"/>
    <property type="match status" value="5"/>
</dbReference>
<dbReference type="FunFam" id="2.60.40.60:FF:000027">
    <property type="entry name" value="Cadherin 2"/>
    <property type="match status" value="1"/>
</dbReference>
<evidence type="ECO:0000259" key="19">
    <source>
        <dbReference type="PROSITE" id="PS50268"/>
    </source>
</evidence>
<dbReference type="InterPro" id="IPR015919">
    <property type="entry name" value="Cadherin-like_sf"/>
</dbReference>
<dbReference type="CDD" id="cd11304">
    <property type="entry name" value="Cadherin_repeat"/>
    <property type="match status" value="3"/>
</dbReference>
<evidence type="ECO:0000256" key="6">
    <source>
        <dbReference type="ARBA" id="ARBA00022729"/>
    </source>
</evidence>
<sequence>MLSCVSAYSENCILASSPPICNYSPDETGALSKPSMIVSLLFNVFLSFLAVKFETCQQKEEVSFESSDPKFSVGPDGSLYAEQDVTNLTEPIQFMVTARDSVGKSIWETTVKLTLAGHPPSPQIKQRKKTGIWLITFPRQHQRGSSNGLRRQKRDWVIPPINVPENSRGPFPQVLVRIRSDQDKEIEIRYSITGAGADQPPNDIYIIDPVTGKMSVTKPLDREERASYHLRAHAVDINGNQMEPPIDLYIYVIDMNDNRPEFKNQVYNGSVAEMSKPGTSVMQVTAFDADDSITANGLVHYRILSQTPHIPIPNMFTINGATGEISTIASGIDREKVSQYAIIVQATDMEGSLSFGLSNTATALISIADINDNPPELDSKTVSTLQLTQRAHTMKLKPIDYERNNAFTLMVVVSNQAHLASGIPSSPSSSAAVAITVLDINEAPVFPSNPKIIRFEEGVPADTTLATFAALDPDRFIQQTIRYSKLSDPANWLKINRTNGRITTTAVLDRESPYMKKNVYEATFLAVDNGSPPATGTGTLQIYLIDVNDNVPVLVPQEALVCERSRHGYPVNITASDLDSEPNAGPYVFELPSFPSSARRNWTISRLNGNYAQLKLRIPYLEAGMYRVPILVSDSGNPPLSNTSVLKVKVCPCDENGDCTVIGAVTVAGLGTGAIITILICIIILLSMVLFFVVWVKRREKERQTKPLLIDPEDDVRDNILKYDEEGGGEEDQDYDLSQLQQPESLDHIMSKPAGVRRVDERPVILESQYPVRPTIPHPGDIGEFIIDGLRAADNDPTAPPYDSLLVFDYEGSGSTAGSVSSLDSSSSGEQDYDYLNDWGPRFKKLADLYGGGGED</sequence>
<dbReference type="Gene3D" id="2.60.40.60">
    <property type="entry name" value="Cadherins"/>
    <property type="match status" value="6"/>
</dbReference>
<keyword evidence="3" id="KW-1003">Cell membrane</keyword>
<evidence type="ECO:0000256" key="4">
    <source>
        <dbReference type="ARBA" id="ARBA00022692"/>
    </source>
</evidence>
<dbReference type="AlphaFoldDB" id="A0A672RYF9"/>
<feature type="transmembrane region" description="Helical" evidence="18">
    <location>
        <begin position="674"/>
        <end position="696"/>
    </location>
</feature>
<dbReference type="InterPro" id="IPR039808">
    <property type="entry name" value="Cadherin"/>
</dbReference>
<keyword evidence="10" id="KW-0965">Cell junction</keyword>
<dbReference type="GO" id="GO:0005509">
    <property type="term" value="F:calcium ion binding"/>
    <property type="evidence" value="ECO:0007669"/>
    <property type="project" value="UniProtKB-UniRule"/>
</dbReference>
<dbReference type="SMART" id="SM01055">
    <property type="entry name" value="Cadherin_pro"/>
    <property type="match status" value="1"/>
</dbReference>
<dbReference type="FunFam" id="4.10.900.10:FF:000001">
    <property type="entry name" value="Cadherin 2"/>
    <property type="match status" value="1"/>
</dbReference>
<dbReference type="InterPro" id="IPR014868">
    <property type="entry name" value="Cadherin_pro_dom"/>
</dbReference>
<evidence type="ECO:0000256" key="16">
    <source>
        <dbReference type="RuleBase" id="RU003318"/>
    </source>
</evidence>
<evidence type="ECO:0000256" key="10">
    <source>
        <dbReference type="ARBA" id="ARBA00022949"/>
    </source>
</evidence>
<dbReference type="GO" id="GO:0007498">
    <property type="term" value="P:mesoderm development"/>
    <property type="evidence" value="ECO:0007669"/>
    <property type="project" value="UniProtKB-ARBA"/>
</dbReference>
<gene>
    <name evidence="20" type="primary">LOC107553647</name>
</gene>
<evidence type="ECO:0000256" key="17">
    <source>
        <dbReference type="RuleBase" id="RU004357"/>
    </source>
</evidence>
<keyword evidence="21" id="KW-1185">Reference proteome</keyword>
<organism evidence="20 21">
    <name type="scientific">Sinocyclocheilus grahami</name>
    <name type="common">Dianchi golden-line fish</name>
    <name type="synonym">Barbus grahami</name>
    <dbReference type="NCBI Taxonomy" id="75366"/>
    <lineage>
        <taxon>Eukaryota</taxon>
        <taxon>Metazoa</taxon>
        <taxon>Chordata</taxon>
        <taxon>Craniata</taxon>
        <taxon>Vertebrata</taxon>
        <taxon>Euteleostomi</taxon>
        <taxon>Actinopterygii</taxon>
        <taxon>Neopterygii</taxon>
        <taxon>Teleostei</taxon>
        <taxon>Ostariophysi</taxon>
        <taxon>Cypriniformes</taxon>
        <taxon>Cyprinidae</taxon>
        <taxon>Cyprininae</taxon>
        <taxon>Sinocyclocheilus</taxon>
    </lineage>
</organism>
<reference evidence="20" key="1">
    <citation type="submission" date="2025-08" db="UniProtKB">
        <authorList>
            <consortium name="Ensembl"/>
        </authorList>
    </citation>
    <scope>IDENTIFICATION</scope>
</reference>
<keyword evidence="7" id="KW-0677">Repeat</keyword>
<keyword evidence="4 16" id="KW-0812">Transmembrane</keyword>
<dbReference type="FunFam" id="2.60.40.60:FF:000011">
    <property type="entry name" value="Cadherin 1"/>
    <property type="match status" value="1"/>
</dbReference>
<evidence type="ECO:0000313" key="21">
    <source>
        <dbReference type="Proteomes" id="UP000472262"/>
    </source>
</evidence>
<dbReference type="GO" id="GO:0007043">
    <property type="term" value="P:cell-cell junction assembly"/>
    <property type="evidence" value="ECO:0007669"/>
    <property type="project" value="TreeGrafter"/>
</dbReference>
<feature type="domain" description="Cadherin" evidence="19">
    <location>
        <begin position="155"/>
        <end position="262"/>
    </location>
</feature>
<keyword evidence="9 16" id="KW-0130">Cell adhesion</keyword>
<accession>A0A672RYF9</accession>
<dbReference type="PRINTS" id="PR00205">
    <property type="entry name" value="CADHERIN"/>
</dbReference>
<feature type="domain" description="Cadherin" evidence="19">
    <location>
        <begin position="397"/>
        <end position="446"/>
    </location>
</feature>
<dbReference type="PROSITE" id="PS00232">
    <property type="entry name" value="CADHERIN_1"/>
    <property type="match status" value="2"/>
</dbReference>
<evidence type="ECO:0000256" key="7">
    <source>
        <dbReference type="ARBA" id="ARBA00022737"/>
    </source>
</evidence>
<dbReference type="InterPro" id="IPR020894">
    <property type="entry name" value="Cadherin_CS"/>
</dbReference>
<comment type="function">
    <text evidence="17">Cadherins are calcium-dependent cell adhesion proteins.</text>
</comment>
<dbReference type="GO" id="GO:0045296">
    <property type="term" value="F:cadherin binding"/>
    <property type="evidence" value="ECO:0007669"/>
    <property type="project" value="TreeGrafter"/>
</dbReference>
<feature type="domain" description="Cadherin" evidence="19">
    <location>
        <begin position="553"/>
        <end position="662"/>
    </location>
</feature>
<evidence type="ECO:0000313" key="20">
    <source>
        <dbReference type="Ensembl" id="ENSSGRP00000093839.1"/>
    </source>
</evidence>
<feature type="domain" description="Cadherin" evidence="19">
    <location>
        <begin position="263"/>
        <end position="377"/>
    </location>
</feature>
<dbReference type="PANTHER" id="PTHR24027">
    <property type="entry name" value="CADHERIN-23"/>
    <property type="match status" value="1"/>
</dbReference>
<evidence type="ECO:0000256" key="2">
    <source>
        <dbReference type="ARBA" id="ARBA00004536"/>
    </source>
</evidence>